<dbReference type="EMBL" id="BNAJ01000008">
    <property type="protein sequence ID" value="GHF52422.1"/>
    <property type="molecule type" value="Genomic_DNA"/>
</dbReference>
<dbReference type="Proteomes" id="UP000539473">
    <property type="component" value="Unassembled WGS sequence"/>
</dbReference>
<keyword evidence="4" id="KW-1185">Reference proteome</keyword>
<comment type="caution">
    <text evidence="2">The sequence shown here is derived from an EMBL/GenBank/DDBJ whole genome shotgun (WGS) entry which is preliminary data.</text>
</comment>
<reference evidence="4" key="2">
    <citation type="journal article" date="2019" name="Int. J. Syst. Evol. Microbiol.">
        <title>The Global Catalogue of Microorganisms (GCM) 10K type strain sequencing project: providing services to taxonomists for standard genome sequencing and annotation.</title>
        <authorList>
            <consortium name="The Broad Institute Genomics Platform"/>
            <consortium name="The Broad Institute Genome Sequencing Center for Infectious Disease"/>
            <person name="Wu L."/>
            <person name="Ma J."/>
        </authorList>
    </citation>
    <scope>NUCLEOTIDE SEQUENCE [LARGE SCALE GENOMIC DNA]</scope>
    <source>
        <strain evidence="4">CGMCC 1.18437</strain>
    </source>
</reference>
<evidence type="ECO:0000313" key="1">
    <source>
        <dbReference type="EMBL" id="GHF52422.1"/>
    </source>
</evidence>
<organism evidence="2 3">
    <name type="scientific">Deinococcus metalli</name>
    <dbReference type="NCBI Taxonomy" id="1141878"/>
    <lineage>
        <taxon>Bacteria</taxon>
        <taxon>Thermotogati</taxon>
        <taxon>Deinococcota</taxon>
        <taxon>Deinococci</taxon>
        <taxon>Deinococcales</taxon>
        <taxon>Deinococcaceae</taxon>
        <taxon>Deinococcus</taxon>
    </lineage>
</organism>
<protein>
    <submittedName>
        <fullName evidence="2">Uncharacterized protein</fullName>
    </submittedName>
</protein>
<reference evidence="1" key="4">
    <citation type="submission" date="2024-05" db="EMBL/GenBank/DDBJ databases">
        <authorList>
            <person name="Sun Q."/>
            <person name="Zhou Y."/>
        </authorList>
    </citation>
    <scope>NUCLEOTIDE SEQUENCE</scope>
    <source>
        <strain evidence="1">CGMCC 1.18437</strain>
    </source>
</reference>
<dbReference type="AlphaFoldDB" id="A0A7W8KG93"/>
<dbReference type="EMBL" id="JACHFK010000008">
    <property type="protein sequence ID" value="MBB5377667.1"/>
    <property type="molecule type" value="Genomic_DNA"/>
</dbReference>
<accession>A0A7W8KG93</accession>
<evidence type="ECO:0000313" key="2">
    <source>
        <dbReference type="EMBL" id="MBB5377667.1"/>
    </source>
</evidence>
<dbReference type="Proteomes" id="UP000619376">
    <property type="component" value="Unassembled WGS sequence"/>
</dbReference>
<evidence type="ECO:0000313" key="4">
    <source>
        <dbReference type="Proteomes" id="UP000619376"/>
    </source>
</evidence>
<gene>
    <name evidence="1" type="ORF">GCM10017781_30950</name>
    <name evidence="2" type="ORF">HNQ07_003166</name>
</gene>
<evidence type="ECO:0000313" key="3">
    <source>
        <dbReference type="Proteomes" id="UP000539473"/>
    </source>
</evidence>
<name>A0A7W8KG93_9DEIO</name>
<sequence>MNTNDPRANFLTAVKNGKIGILRPQTQKATLLSLLPELEEGTIAGYSYLDSTEWLFDGQQLERVVIRFDGPQAAHRAYTLLQLQWLEVLWRRPYAEVLALFQSSARPFRTLTYEDGTLGLHVFQSPSGLLLNFDADETCQRLTLEFEDRFRVLGGIRTLTVHDSSQLLSPAPCA</sequence>
<reference evidence="2 3" key="3">
    <citation type="submission" date="2020-08" db="EMBL/GenBank/DDBJ databases">
        <title>Genomic Encyclopedia of Type Strains, Phase IV (KMG-IV): sequencing the most valuable type-strain genomes for metagenomic binning, comparative biology and taxonomic classification.</title>
        <authorList>
            <person name="Goeker M."/>
        </authorList>
    </citation>
    <scope>NUCLEOTIDE SEQUENCE [LARGE SCALE GENOMIC DNA]</scope>
    <source>
        <strain evidence="2 3">DSM 27521</strain>
    </source>
</reference>
<dbReference type="RefSeq" id="WP_184113464.1">
    <property type="nucleotide sequence ID" value="NZ_BNAJ01000008.1"/>
</dbReference>
<proteinExistence type="predicted"/>
<reference evidence="1" key="1">
    <citation type="journal article" date="2014" name="Int. J. Syst. Evol. Microbiol.">
        <title>Complete genome of a new Firmicutes species belonging to the dominant human colonic microbiota ('Ruminococcus bicirculans') reveals two chromosomes and a selective capacity to utilize plant glucans.</title>
        <authorList>
            <consortium name="NISC Comparative Sequencing Program"/>
            <person name="Wegmann U."/>
            <person name="Louis P."/>
            <person name="Goesmann A."/>
            <person name="Henrissat B."/>
            <person name="Duncan S.H."/>
            <person name="Flint H.J."/>
        </authorList>
    </citation>
    <scope>NUCLEOTIDE SEQUENCE</scope>
    <source>
        <strain evidence="1">CGMCC 1.18437</strain>
    </source>
</reference>